<protein>
    <submittedName>
        <fullName evidence="1">Uncharacterized protein</fullName>
    </submittedName>
</protein>
<dbReference type="AlphaFoldDB" id="A0A0T6LNT9"/>
<gene>
    <name evidence="1" type="ORF">AQ490_05145</name>
</gene>
<comment type="caution">
    <text evidence="1">The sequence shown here is derived from an EMBL/GenBank/DDBJ whole genome shotgun (WGS) entry which is preliminary data.</text>
</comment>
<evidence type="ECO:0000313" key="1">
    <source>
        <dbReference type="EMBL" id="KRV47763.1"/>
    </source>
</evidence>
<dbReference type="OrthoDB" id="4320046at2"/>
<dbReference type="STRING" id="76728.AQ490_05145"/>
<sequence>MSETDVSIDALLDELRGLTSTTPVDAKELATLLARAKSAAGHWADVLYELHESAQRFAGPRAAAAMEIAFRRAEESYTELEIAYGDLASGPGG</sequence>
<organism evidence="1 2">
    <name type="scientific">Wenjunlia vitaminophila</name>
    <name type="common">Streptomyces vitaminophilus</name>
    <dbReference type="NCBI Taxonomy" id="76728"/>
    <lineage>
        <taxon>Bacteria</taxon>
        <taxon>Bacillati</taxon>
        <taxon>Actinomycetota</taxon>
        <taxon>Actinomycetes</taxon>
        <taxon>Kitasatosporales</taxon>
        <taxon>Streptomycetaceae</taxon>
        <taxon>Wenjunlia</taxon>
    </lineage>
</organism>
<reference evidence="1 2" key="1">
    <citation type="submission" date="2015-10" db="EMBL/GenBank/DDBJ databases">
        <title>Draft genome sequence of pyrrolomycin-producing Streptomyces vitaminophilus.</title>
        <authorList>
            <person name="Graham D.E."/>
            <person name="Mahan K.M."/>
            <person name="Klingeman D.M."/>
            <person name="Hettich R.L."/>
            <person name="Parry R.J."/>
        </authorList>
    </citation>
    <scope>NUCLEOTIDE SEQUENCE [LARGE SCALE GENOMIC DNA]</scope>
    <source>
        <strain evidence="1 2">ATCC 31673</strain>
    </source>
</reference>
<evidence type="ECO:0000313" key="2">
    <source>
        <dbReference type="Proteomes" id="UP000050867"/>
    </source>
</evidence>
<proteinExistence type="predicted"/>
<accession>A0A0T6LNT9</accession>
<dbReference type="eggNOG" id="ENOG50303P2">
    <property type="taxonomic scope" value="Bacteria"/>
</dbReference>
<dbReference type="RefSeq" id="WP_018383982.1">
    <property type="nucleotide sequence ID" value="NZ_LLZU01000035.1"/>
</dbReference>
<name>A0A0T6LNT9_WENVI</name>
<keyword evidence="2" id="KW-1185">Reference proteome</keyword>
<dbReference type="EMBL" id="LLZU01000035">
    <property type="protein sequence ID" value="KRV47763.1"/>
    <property type="molecule type" value="Genomic_DNA"/>
</dbReference>
<dbReference type="Proteomes" id="UP000050867">
    <property type="component" value="Unassembled WGS sequence"/>
</dbReference>